<evidence type="ECO:0000256" key="2">
    <source>
        <dbReference type="RuleBase" id="RU003616"/>
    </source>
</evidence>
<name>A0A401S3I0_CHIPU</name>
<feature type="compositionally biased region" description="Low complexity" evidence="3">
    <location>
        <begin position="237"/>
        <end position="250"/>
    </location>
</feature>
<dbReference type="CDD" id="cd06526">
    <property type="entry name" value="metazoan_ACD"/>
    <property type="match status" value="1"/>
</dbReference>
<proteinExistence type="inferred from homology"/>
<feature type="compositionally biased region" description="Polar residues" evidence="3">
    <location>
        <begin position="287"/>
        <end position="297"/>
    </location>
</feature>
<feature type="compositionally biased region" description="Basic and acidic residues" evidence="3">
    <location>
        <begin position="212"/>
        <end position="223"/>
    </location>
</feature>
<accession>A0A401S3I0</accession>
<evidence type="ECO:0000313" key="5">
    <source>
        <dbReference type="EMBL" id="GCC24975.1"/>
    </source>
</evidence>
<dbReference type="EMBL" id="BEZZ01000072">
    <property type="protein sequence ID" value="GCC24975.1"/>
    <property type="molecule type" value="Genomic_DNA"/>
</dbReference>
<feature type="region of interest" description="Disordered" evidence="3">
    <location>
        <begin position="211"/>
        <end position="263"/>
    </location>
</feature>
<feature type="region of interest" description="Disordered" evidence="3">
    <location>
        <begin position="287"/>
        <end position="390"/>
    </location>
</feature>
<dbReference type="AlphaFoldDB" id="A0A401S3I0"/>
<feature type="region of interest" description="Disordered" evidence="3">
    <location>
        <begin position="1"/>
        <end position="55"/>
    </location>
</feature>
<dbReference type="PROSITE" id="PS01031">
    <property type="entry name" value="SHSP"/>
    <property type="match status" value="1"/>
</dbReference>
<dbReference type="InterPro" id="IPR008978">
    <property type="entry name" value="HSP20-like_chaperone"/>
</dbReference>
<dbReference type="Gene3D" id="2.60.40.790">
    <property type="match status" value="1"/>
</dbReference>
<dbReference type="Pfam" id="PF00011">
    <property type="entry name" value="HSP20"/>
    <property type="match status" value="1"/>
</dbReference>
<comment type="similarity">
    <text evidence="1 2">Belongs to the small heat shock protein (HSP20) family.</text>
</comment>
<feature type="domain" description="SHSP" evidence="4">
    <location>
        <begin position="32"/>
        <end position="138"/>
    </location>
</feature>
<evidence type="ECO:0000259" key="4">
    <source>
        <dbReference type="PROSITE" id="PS01031"/>
    </source>
</evidence>
<feature type="compositionally biased region" description="Polar residues" evidence="3">
    <location>
        <begin position="251"/>
        <end position="263"/>
    </location>
</feature>
<evidence type="ECO:0000313" key="6">
    <source>
        <dbReference type="Proteomes" id="UP000287033"/>
    </source>
</evidence>
<protein>
    <recommendedName>
        <fullName evidence="4">SHSP domain-containing protein</fullName>
    </recommendedName>
</protein>
<feature type="compositionally biased region" description="Basic and acidic residues" evidence="3">
    <location>
        <begin position="30"/>
        <end position="42"/>
    </location>
</feature>
<organism evidence="5 6">
    <name type="scientific">Chiloscyllium punctatum</name>
    <name type="common">Brownbanded bambooshark</name>
    <name type="synonym">Hemiscyllium punctatum</name>
    <dbReference type="NCBI Taxonomy" id="137246"/>
    <lineage>
        <taxon>Eukaryota</taxon>
        <taxon>Metazoa</taxon>
        <taxon>Chordata</taxon>
        <taxon>Craniata</taxon>
        <taxon>Vertebrata</taxon>
        <taxon>Chondrichthyes</taxon>
        <taxon>Elasmobranchii</taxon>
        <taxon>Galeomorphii</taxon>
        <taxon>Galeoidea</taxon>
        <taxon>Orectolobiformes</taxon>
        <taxon>Hemiscylliidae</taxon>
        <taxon>Chiloscyllium</taxon>
    </lineage>
</organism>
<reference evidence="5 6" key="1">
    <citation type="journal article" date="2018" name="Nat. Ecol. Evol.">
        <title>Shark genomes provide insights into elasmobranch evolution and the origin of vertebrates.</title>
        <authorList>
            <person name="Hara Y"/>
            <person name="Yamaguchi K"/>
            <person name="Onimaru K"/>
            <person name="Kadota M"/>
            <person name="Koyanagi M"/>
            <person name="Keeley SD"/>
            <person name="Tatsumi K"/>
            <person name="Tanaka K"/>
            <person name="Motone F"/>
            <person name="Kageyama Y"/>
            <person name="Nozu R"/>
            <person name="Adachi N"/>
            <person name="Nishimura O"/>
            <person name="Nakagawa R"/>
            <person name="Tanegashima C"/>
            <person name="Kiyatake I"/>
            <person name="Matsumoto R"/>
            <person name="Murakumo K"/>
            <person name="Nishida K"/>
            <person name="Terakita A"/>
            <person name="Kuratani S"/>
            <person name="Sato K"/>
            <person name="Hyodo S Kuraku.S."/>
        </authorList>
    </citation>
    <scope>NUCLEOTIDE SEQUENCE [LARGE SCALE GENOMIC DNA]</scope>
</reference>
<evidence type="ECO:0000256" key="1">
    <source>
        <dbReference type="PROSITE-ProRule" id="PRU00285"/>
    </source>
</evidence>
<dbReference type="OrthoDB" id="1431247at2759"/>
<dbReference type="InterPro" id="IPR002068">
    <property type="entry name" value="A-crystallin/Hsp20_dom"/>
</dbReference>
<comment type="caution">
    <text evidence="5">The sequence shown here is derived from an EMBL/GenBank/DDBJ whole genome shotgun (WGS) entry which is preliminary data.</text>
</comment>
<keyword evidence="6" id="KW-1185">Reference proteome</keyword>
<dbReference type="SUPFAM" id="SSF49764">
    <property type="entry name" value="HSP20-like chaperones"/>
    <property type="match status" value="1"/>
</dbReference>
<dbReference type="Proteomes" id="UP000287033">
    <property type="component" value="Unassembled WGS sequence"/>
</dbReference>
<sequence length="390" mass="41752">MQNISSPDPSASALRADHDTNETDEDSEKDENLQATEKEQKDQAGVGPNKFSISLDVGDISPEEVTVKIREGILSVSGQHVQNKGKGFSFQGFSEEFAIPPTVDSKTLVATIVDGKRMQIEGHYRSVPVDASTQKPVDDLGEGTKIQKAKKRAFPISGGNSFKDNTTFRAPESKRFCAGVSDSAGNSTLPGGRPTSPMYCNSRVQCNINKSALDRNDGRDQASSKKRKSGKAPLFRSSKPSTPTLSLTISEASTGSPTISRTFAPNTTINKQFAPSAVNKVSQPVNTVPIHSSKNTSGPPPKPTQASARSKHVVLTPTSAKRSDDNPLIPNPWSTWTKNDFEPIISPLANDGAKAPGQSTEGGTRRSLKTRNPTPGPRGPRNKQFPSSKS</sequence>
<gene>
    <name evidence="5" type="ORF">chiPu_0003378</name>
</gene>
<evidence type="ECO:0000256" key="3">
    <source>
        <dbReference type="SAM" id="MobiDB-lite"/>
    </source>
</evidence>
<dbReference type="STRING" id="137246.A0A401S3I0"/>